<feature type="compositionally biased region" description="Basic and acidic residues" evidence="2">
    <location>
        <begin position="62"/>
        <end position="71"/>
    </location>
</feature>
<feature type="region of interest" description="Disordered" evidence="2">
    <location>
        <begin position="48"/>
        <end position="73"/>
    </location>
</feature>
<evidence type="ECO:0000313" key="5">
    <source>
        <dbReference type="Proteomes" id="UP000694621"/>
    </source>
</evidence>
<dbReference type="Proteomes" id="UP000694621">
    <property type="component" value="Unplaced"/>
</dbReference>
<evidence type="ECO:0000256" key="2">
    <source>
        <dbReference type="SAM" id="MobiDB-lite"/>
    </source>
</evidence>
<dbReference type="AlphaFoldDB" id="A0A8B9JT10"/>
<accession>A0A8B9JT10</accession>
<dbReference type="Ensembl" id="ENSAMXT00005029008.1">
    <property type="protein sequence ID" value="ENSAMXP00005026347.1"/>
    <property type="gene ID" value="ENSAMXG00005013288.1"/>
</dbReference>
<evidence type="ECO:0000313" key="4">
    <source>
        <dbReference type="Ensembl" id="ENSAMXP00005026347.1"/>
    </source>
</evidence>
<dbReference type="RefSeq" id="XP_049321641.1">
    <property type="nucleotide sequence ID" value="XM_049465684.1"/>
</dbReference>
<proteinExistence type="inferred from homology"/>
<reference evidence="4" key="2">
    <citation type="submission" date="2025-05" db="UniProtKB">
        <authorList>
            <consortium name="Ensembl"/>
        </authorList>
    </citation>
    <scope>IDENTIFICATION</scope>
</reference>
<gene>
    <name evidence="4" type="primary">soul4</name>
    <name evidence="3" type="synonym">HEBP1</name>
    <name evidence="3" type="ORF">AMEX_G19048</name>
</gene>
<name>A0A8B9JT10_ASTMX</name>
<evidence type="ECO:0000313" key="3">
    <source>
        <dbReference type="EMBL" id="KAG9266423.1"/>
    </source>
</evidence>
<dbReference type="GO" id="GO:0020037">
    <property type="term" value="F:heme binding"/>
    <property type="evidence" value="ECO:0007669"/>
    <property type="project" value="TreeGrafter"/>
</dbReference>
<dbReference type="PANTHER" id="PTHR11220:SF24">
    <property type="entry name" value="HEME-BINDING PROTEIN 1"/>
    <property type="match status" value="1"/>
</dbReference>
<protein>
    <submittedName>
        <fullName evidence="4">Heme binding protein 1</fullName>
    </submittedName>
    <submittedName>
        <fullName evidence="3">Heme-binding protein 1-like</fullName>
    </submittedName>
</protein>
<organism evidence="4 5">
    <name type="scientific">Astyanax mexicanus</name>
    <name type="common">Blind cave fish</name>
    <name type="synonym">Astyanax fasciatus mexicanus</name>
    <dbReference type="NCBI Taxonomy" id="7994"/>
    <lineage>
        <taxon>Eukaryota</taxon>
        <taxon>Metazoa</taxon>
        <taxon>Chordata</taxon>
        <taxon>Craniata</taxon>
        <taxon>Vertebrata</taxon>
        <taxon>Euteleostomi</taxon>
        <taxon>Actinopterygii</taxon>
        <taxon>Neopterygii</taxon>
        <taxon>Teleostei</taxon>
        <taxon>Ostariophysi</taxon>
        <taxon>Characiformes</taxon>
        <taxon>Characoidei</taxon>
        <taxon>Acestrorhamphidae</taxon>
        <taxon>Acestrorhamphinae</taxon>
        <taxon>Astyanax</taxon>
    </lineage>
</organism>
<sequence>MALISIEDLAELDDEQLDDDVTDSSEPMDDEEQERLYSHWQAVGRTHQVSVPREMTGPITEMTRRNQETGQERVPFASISRHEKLGEIMYEERVYPAGKWACVTVGEDLYEQSISKGFMKLMRFICKENSAGRYLGMTVPIVNEIRMLDDGTSFVKDVLTAYYLPAEFQANPPQSFDPDISIIHRNAIRVITRAFFGTTTEETISRQINLMWELLGISENVQRDAYMVAVYENPGVPSRRNEIWFIRQDP</sequence>
<reference evidence="3 6" key="1">
    <citation type="submission" date="2021-07" db="EMBL/GenBank/DDBJ databases">
        <authorList>
            <person name="Imarazene B."/>
            <person name="Zahm M."/>
            <person name="Klopp C."/>
            <person name="Cabau C."/>
            <person name="Beille S."/>
            <person name="Jouanno E."/>
            <person name="Castinel A."/>
            <person name="Lluch J."/>
            <person name="Gil L."/>
            <person name="Kuchtly C."/>
            <person name="Lopez Roques C."/>
            <person name="Donnadieu C."/>
            <person name="Parrinello H."/>
            <person name="Journot L."/>
            <person name="Du K."/>
            <person name="Schartl M."/>
            <person name="Retaux S."/>
            <person name="Guiguen Y."/>
        </authorList>
    </citation>
    <scope>NUCLEOTIDE SEQUENCE [LARGE SCALE GENOMIC DNA]</scope>
    <source>
        <strain evidence="3">Pach_M1</strain>
        <tissue evidence="3">Testis</tissue>
    </source>
</reference>
<feature type="region of interest" description="Disordered" evidence="2">
    <location>
        <begin position="9"/>
        <end position="33"/>
    </location>
</feature>
<dbReference type="PANTHER" id="PTHR11220">
    <property type="entry name" value="HEME-BINDING PROTEIN-RELATED"/>
    <property type="match status" value="1"/>
</dbReference>
<dbReference type="EMBL" id="JAICCE010000016">
    <property type="protein sequence ID" value="KAG9266423.1"/>
    <property type="molecule type" value="Genomic_DNA"/>
</dbReference>
<dbReference type="SUPFAM" id="SSF55136">
    <property type="entry name" value="Probable bacterial effector-binding domain"/>
    <property type="match status" value="1"/>
</dbReference>
<dbReference type="InterPro" id="IPR011256">
    <property type="entry name" value="Reg_factor_effector_dom_sf"/>
</dbReference>
<comment type="similarity">
    <text evidence="1">Belongs to the HEBP family.</text>
</comment>
<dbReference type="OMA" id="PAGHWAC"/>
<evidence type="ECO:0000313" key="6">
    <source>
        <dbReference type="Proteomes" id="UP000752171"/>
    </source>
</evidence>
<dbReference type="Proteomes" id="UP000752171">
    <property type="component" value="Unassembled WGS sequence"/>
</dbReference>
<dbReference type="Gene3D" id="3.20.80.10">
    <property type="entry name" value="Regulatory factor, effector binding domain"/>
    <property type="match status" value="1"/>
</dbReference>
<dbReference type="InterPro" id="IPR006917">
    <property type="entry name" value="SOUL_heme-bd"/>
</dbReference>
<dbReference type="GeneID" id="125782229"/>
<evidence type="ECO:0000256" key="1">
    <source>
        <dbReference type="ARBA" id="ARBA00009817"/>
    </source>
</evidence>
<dbReference type="OrthoDB" id="9944327at2759"/>
<dbReference type="Pfam" id="PF04832">
    <property type="entry name" value="SOUL"/>
    <property type="match status" value="1"/>
</dbReference>